<keyword evidence="6" id="KW-1185">Reference proteome</keyword>
<dbReference type="CDD" id="cd14659">
    <property type="entry name" value="Imelysin-like_IPPA"/>
    <property type="match status" value="1"/>
</dbReference>
<dbReference type="EMBL" id="CP106735">
    <property type="protein sequence ID" value="UXX78564.1"/>
    <property type="molecule type" value="Genomic_DNA"/>
</dbReference>
<protein>
    <submittedName>
        <fullName evidence="5">Imelysin family protein</fullName>
    </submittedName>
</protein>
<gene>
    <name evidence="5" type="ORF">N7E81_14480</name>
</gene>
<dbReference type="Gene3D" id="1.20.1420.20">
    <property type="entry name" value="M75 peptidase, HXXE motif"/>
    <property type="match status" value="1"/>
</dbReference>
<dbReference type="InterPro" id="IPR018976">
    <property type="entry name" value="Imelysin-like"/>
</dbReference>
<dbReference type="PROSITE" id="PS51257">
    <property type="entry name" value="PROKAR_LIPOPROTEIN"/>
    <property type="match status" value="1"/>
</dbReference>
<dbReference type="InterPro" id="IPR034984">
    <property type="entry name" value="Imelysin-like_IPPA"/>
</dbReference>
<reference evidence="5" key="1">
    <citation type="submission" date="2022-10" db="EMBL/GenBank/DDBJ databases">
        <title>Comparative genomics and taxonomic characterization of three novel marine species of genus Reichenbachiella exhibiting antioxidant and polysaccharide degradation activities.</title>
        <authorList>
            <person name="Muhammad N."/>
            <person name="Lee Y.-J."/>
            <person name="Ko J."/>
            <person name="Kim S.-G."/>
        </authorList>
    </citation>
    <scope>NUCLEOTIDE SEQUENCE</scope>
    <source>
        <strain evidence="5">Wsw4-B4</strain>
    </source>
</reference>
<evidence type="ECO:0000256" key="3">
    <source>
        <dbReference type="SAM" id="SignalP"/>
    </source>
</evidence>
<keyword evidence="2 3" id="KW-0732">Signal</keyword>
<evidence type="ECO:0000259" key="4">
    <source>
        <dbReference type="Pfam" id="PF09375"/>
    </source>
</evidence>
<name>A0ABY6CXW2_9BACT</name>
<comment type="subcellular location">
    <subcellularLocation>
        <location evidence="1">Cell envelope</location>
    </subcellularLocation>
</comment>
<feature type="signal peptide" evidence="3">
    <location>
        <begin position="1"/>
        <end position="19"/>
    </location>
</feature>
<dbReference type="Pfam" id="PF09375">
    <property type="entry name" value="Peptidase_M75"/>
    <property type="match status" value="1"/>
</dbReference>
<evidence type="ECO:0000313" key="6">
    <source>
        <dbReference type="Proteomes" id="UP001062165"/>
    </source>
</evidence>
<evidence type="ECO:0000313" key="5">
    <source>
        <dbReference type="EMBL" id="UXX78564.1"/>
    </source>
</evidence>
<dbReference type="InterPro" id="IPR038352">
    <property type="entry name" value="Imelysin_sf"/>
</dbReference>
<evidence type="ECO:0000256" key="2">
    <source>
        <dbReference type="ARBA" id="ARBA00022729"/>
    </source>
</evidence>
<accession>A0ABY6CXW2</accession>
<dbReference type="Proteomes" id="UP001062165">
    <property type="component" value="Chromosome"/>
</dbReference>
<proteinExistence type="predicted"/>
<evidence type="ECO:0000256" key="1">
    <source>
        <dbReference type="ARBA" id="ARBA00004196"/>
    </source>
</evidence>
<sequence>MYRFFFLLLAVAVFSCESASNESSDDNFDRSAMLASWADHIIIPAYQHYEKEMDALVDQSKTFTADANTNNLATLRAQWEKAYLAWQWVEMFEIGKAEALYLQSYTNWFPTKTDQIDNNISTGSYNLALASKRQEQGFPAIDYMINGLGGTDADILAAYTDATTGAATKKYLTDLTARLQTLTSEVVADWENGYRDTFVNNDGSSATGAVNKVANDYIFYFEKQLRANKIGIPAGVFDTQGDTYSEAVEAYFAKDISKVLYEEGLAASETFFNGQYFGGTEKGASFASYLDYIRTLNGGDDITKMINDQFTKIETTSQPLANDFADQVETNNTLMLQTYDELQKNVVYFKVDMLQALDISVDYVDADGD</sequence>
<dbReference type="RefSeq" id="WP_263050309.1">
    <property type="nucleotide sequence ID" value="NZ_CP106735.1"/>
</dbReference>
<feature type="domain" description="Imelysin-like" evidence="4">
    <location>
        <begin position="42"/>
        <end position="332"/>
    </location>
</feature>
<organism evidence="5 6">
    <name type="scientific">Reichenbachiella carrageenanivorans</name>
    <dbReference type="NCBI Taxonomy" id="2979869"/>
    <lineage>
        <taxon>Bacteria</taxon>
        <taxon>Pseudomonadati</taxon>
        <taxon>Bacteroidota</taxon>
        <taxon>Cytophagia</taxon>
        <taxon>Cytophagales</taxon>
        <taxon>Reichenbachiellaceae</taxon>
        <taxon>Reichenbachiella</taxon>
    </lineage>
</organism>
<feature type="chain" id="PRO_5047037127" evidence="3">
    <location>
        <begin position="20"/>
        <end position="369"/>
    </location>
</feature>